<protein>
    <recommendedName>
        <fullName evidence="1">Methyltransferase type 11 domain-containing protein</fullName>
    </recommendedName>
</protein>
<dbReference type="InterPro" id="IPR013216">
    <property type="entry name" value="Methyltransf_11"/>
</dbReference>
<dbReference type="GO" id="GO:0008757">
    <property type="term" value="F:S-adenosylmethionine-dependent methyltransferase activity"/>
    <property type="evidence" value="ECO:0007669"/>
    <property type="project" value="InterPro"/>
</dbReference>
<organism evidence="2 3">
    <name type="scientific">Candidatus Woesebacteria bacterium RBG_16_34_12</name>
    <dbReference type="NCBI Taxonomy" id="1802480"/>
    <lineage>
        <taxon>Bacteria</taxon>
        <taxon>Candidatus Woeseibacteriota</taxon>
    </lineage>
</organism>
<sequence length="267" mass="30385">MSERTRSDVEILNFPVESGVVRNDIGRIIETGWPNVNRQLWPNAVSELEFAIQQQIELEKAIMEFGNRNLLGAINVGSSGVFNLGGTTLIPELQELLYQKMENISQKELVEVCDVGGGNGILLERGTVEWTNKYSRGYRKRNQIRTTLTTLVKHDKELLDSRQEAIDHLVEGMGIELPLDDFFGKFDVIIAQNSVFFWSQYPELALLNLYKICKPGGVILVTVPTDKMPVRMDKAFDMVDLMWDCSYFDCQKIKKLDGGVCFRLDKK</sequence>
<dbReference type="AlphaFoldDB" id="A0A1F7X9V3"/>
<dbReference type="Gene3D" id="3.40.50.150">
    <property type="entry name" value="Vaccinia Virus protein VP39"/>
    <property type="match status" value="1"/>
</dbReference>
<dbReference type="EMBL" id="MGFS01000011">
    <property type="protein sequence ID" value="OGM11784.1"/>
    <property type="molecule type" value="Genomic_DNA"/>
</dbReference>
<evidence type="ECO:0000313" key="2">
    <source>
        <dbReference type="EMBL" id="OGM11784.1"/>
    </source>
</evidence>
<reference evidence="2 3" key="1">
    <citation type="journal article" date="2016" name="Nat. Commun.">
        <title>Thousands of microbial genomes shed light on interconnected biogeochemical processes in an aquifer system.</title>
        <authorList>
            <person name="Anantharaman K."/>
            <person name="Brown C.T."/>
            <person name="Hug L.A."/>
            <person name="Sharon I."/>
            <person name="Castelle C.J."/>
            <person name="Probst A.J."/>
            <person name="Thomas B.C."/>
            <person name="Singh A."/>
            <person name="Wilkins M.J."/>
            <person name="Karaoz U."/>
            <person name="Brodie E.L."/>
            <person name="Williams K.H."/>
            <person name="Hubbard S.S."/>
            <person name="Banfield J.F."/>
        </authorList>
    </citation>
    <scope>NUCLEOTIDE SEQUENCE [LARGE SCALE GENOMIC DNA]</scope>
</reference>
<accession>A0A1F7X9V3</accession>
<dbReference type="CDD" id="cd02440">
    <property type="entry name" value="AdoMet_MTases"/>
    <property type="match status" value="1"/>
</dbReference>
<dbReference type="SUPFAM" id="SSF53335">
    <property type="entry name" value="S-adenosyl-L-methionine-dependent methyltransferases"/>
    <property type="match status" value="1"/>
</dbReference>
<evidence type="ECO:0000313" key="3">
    <source>
        <dbReference type="Proteomes" id="UP000177053"/>
    </source>
</evidence>
<feature type="domain" description="Methyltransferase type 11" evidence="1">
    <location>
        <begin position="161"/>
        <end position="220"/>
    </location>
</feature>
<dbReference type="Proteomes" id="UP000177053">
    <property type="component" value="Unassembled WGS sequence"/>
</dbReference>
<name>A0A1F7X9V3_9BACT</name>
<comment type="caution">
    <text evidence="2">The sequence shown here is derived from an EMBL/GenBank/DDBJ whole genome shotgun (WGS) entry which is preliminary data.</text>
</comment>
<evidence type="ECO:0000259" key="1">
    <source>
        <dbReference type="Pfam" id="PF08241"/>
    </source>
</evidence>
<dbReference type="Pfam" id="PF08241">
    <property type="entry name" value="Methyltransf_11"/>
    <property type="match status" value="1"/>
</dbReference>
<dbReference type="InterPro" id="IPR029063">
    <property type="entry name" value="SAM-dependent_MTases_sf"/>
</dbReference>
<proteinExistence type="predicted"/>
<gene>
    <name evidence="2" type="ORF">A2Z22_04410</name>
</gene>